<dbReference type="InterPro" id="IPR027417">
    <property type="entry name" value="P-loop_NTPase"/>
</dbReference>
<dbReference type="RefSeq" id="WP_184696996.1">
    <property type="nucleotide sequence ID" value="NZ_JACHJN010000012.1"/>
</dbReference>
<evidence type="ECO:0000313" key="4">
    <source>
        <dbReference type="Proteomes" id="UP000547510"/>
    </source>
</evidence>
<dbReference type="Pfam" id="PF13424">
    <property type="entry name" value="TPR_12"/>
    <property type="match status" value="2"/>
</dbReference>
<dbReference type="PRINTS" id="PR00364">
    <property type="entry name" value="DISEASERSIST"/>
</dbReference>
<feature type="region of interest" description="Disordered" evidence="2">
    <location>
        <begin position="21"/>
        <end position="62"/>
    </location>
</feature>
<proteinExistence type="predicted"/>
<gene>
    <name evidence="3" type="ORF">FHS29_006406</name>
</gene>
<dbReference type="Proteomes" id="UP000547510">
    <property type="component" value="Unassembled WGS sequence"/>
</dbReference>
<dbReference type="EMBL" id="JACHJN010000012">
    <property type="protein sequence ID" value="MBB5959785.1"/>
    <property type="molecule type" value="Genomic_DNA"/>
</dbReference>
<evidence type="ECO:0000256" key="2">
    <source>
        <dbReference type="SAM" id="MobiDB-lite"/>
    </source>
</evidence>
<dbReference type="SMART" id="SM00028">
    <property type="entry name" value="TPR"/>
    <property type="match status" value="4"/>
</dbReference>
<keyword evidence="1" id="KW-0802">TPR repeat</keyword>
<reference evidence="3 4" key="1">
    <citation type="submission" date="2020-08" db="EMBL/GenBank/DDBJ databases">
        <title>Genomic Encyclopedia of Type Strains, Phase III (KMG-III): the genomes of soil and plant-associated and newly described type strains.</title>
        <authorList>
            <person name="Whitman W."/>
        </authorList>
    </citation>
    <scope>NUCLEOTIDE SEQUENCE [LARGE SCALE GENOMIC DNA]</scope>
    <source>
        <strain evidence="3 4">CECT 8640</strain>
    </source>
</reference>
<dbReference type="PANTHER" id="PTHR47691:SF3">
    <property type="entry name" value="HTH-TYPE TRANSCRIPTIONAL REGULATOR RV0890C-RELATED"/>
    <property type="match status" value="1"/>
</dbReference>
<dbReference type="PROSITE" id="PS50005">
    <property type="entry name" value="TPR"/>
    <property type="match status" value="1"/>
</dbReference>
<dbReference type="InterPro" id="IPR011990">
    <property type="entry name" value="TPR-like_helical_dom_sf"/>
</dbReference>
<dbReference type="SUPFAM" id="SSF52540">
    <property type="entry name" value="P-loop containing nucleoside triphosphate hydrolases"/>
    <property type="match status" value="1"/>
</dbReference>
<dbReference type="Gene3D" id="1.25.40.10">
    <property type="entry name" value="Tetratricopeptide repeat domain"/>
    <property type="match status" value="1"/>
</dbReference>
<accession>A0A841CV09</accession>
<name>A0A841CV09_9PSEU</name>
<dbReference type="Gene3D" id="3.40.50.300">
    <property type="entry name" value="P-loop containing nucleotide triphosphate hydrolases"/>
    <property type="match status" value="1"/>
</dbReference>
<comment type="caution">
    <text evidence="3">The sequence shown here is derived from an EMBL/GenBank/DDBJ whole genome shotgun (WGS) entry which is preliminary data.</text>
</comment>
<dbReference type="InterPro" id="IPR019734">
    <property type="entry name" value="TPR_rpt"/>
</dbReference>
<evidence type="ECO:0000256" key="1">
    <source>
        <dbReference type="PROSITE-ProRule" id="PRU00339"/>
    </source>
</evidence>
<sequence>MGRGPKQTQIILTILRSIPIATGTTGPASRSNRPCVQSGPSSHVGSATGEVKRDTSAMERNPGVPSIGVDNMIAGDAPGFSVQAGIVEGGLHLHCSTRSAVPRQLPAGTRHFTGRDAELRALTRLLGQADGARGTLVISAIQGTAGIGKTALAVRWAHQAASHFPDGQLYVNLRGFDPAGSAMSRAEAIRGFLDAFEVPPERIPVGLDAQVGLYRSLTAGRRVLVVLDNARDADQVRPLLPGGATCLVVVTSRNRLTGLVAAQGARPLTLDLLGDDDARALLLEHIDSERADAEPEALTEIITLCAGLPLALSIAAARAVIHPEFPLTVPAEELRNAHTDLEVFGTGDGSVDVRAVFDWSYRRLRPDAARLFRLLGIHSGPDITTAAAASLAGVPMKSARRLVSELDRTHLLQELSPGRFAFHDLLRAYARQRSTTLDTGPQRHAATGRMLDHYLHTAHAAARLLHPRRLPVALAVHREGVTPERFADLPAALAWFDHEHAVLMAAIQVAAAEHPTHTWQLAWTLGEFFERRGHWHDNATTNESALSSTLKHGDRLGRAHAHRGLGRAYPWLGRYDEAREHFESAIDLFTEIGDPHGLGHTHVELSWLFEHQDLCTESIRNSTRALALFDALGDRTGRAAALCRTAFDHTALGNHHDAFAHCQEALGLCRELGNRRSESHALSILGVIHYNTGHYRESITHYLQAIALHHQLDDRYHEANVLNRLAEAHLANGDPGAARRAWQRALPILEHLGHALGSSVGYPDATQIRARLRQLDRTAR</sequence>
<keyword evidence="4" id="KW-1185">Reference proteome</keyword>
<organism evidence="3 4">
    <name type="scientific">Saccharothrix tamanrassetensis</name>
    <dbReference type="NCBI Taxonomy" id="1051531"/>
    <lineage>
        <taxon>Bacteria</taxon>
        <taxon>Bacillati</taxon>
        <taxon>Actinomycetota</taxon>
        <taxon>Actinomycetes</taxon>
        <taxon>Pseudonocardiales</taxon>
        <taxon>Pseudonocardiaceae</taxon>
        <taxon>Saccharothrix</taxon>
    </lineage>
</organism>
<dbReference type="PANTHER" id="PTHR47691">
    <property type="entry name" value="REGULATOR-RELATED"/>
    <property type="match status" value="1"/>
</dbReference>
<feature type="compositionally biased region" description="Polar residues" evidence="2">
    <location>
        <begin position="22"/>
        <end position="45"/>
    </location>
</feature>
<dbReference type="SUPFAM" id="SSF48452">
    <property type="entry name" value="TPR-like"/>
    <property type="match status" value="2"/>
</dbReference>
<dbReference type="AlphaFoldDB" id="A0A841CV09"/>
<feature type="repeat" description="TPR" evidence="1">
    <location>
        <begin position="559"/>
        <end position="592"/>
    </location>
</feature>
<evidence type="ECO:0000313" key="3">
    <source>
        <dbReference type="EMBL" id="MBB5959785.1"/>
    </source>
</evidence>
<dbReference type="GO" id="GO:0043531">
    <property type="term" value="F:ADP binding"/>
    <property type="evidence" value="ECO:0007669"/>
    <property type="project" value="InterPro"/>
</dbReference>
<protein>
    <submittedName>
        <fullName evidence="3">Tetratricopeptide (TPR) repeat protein</fullName>
    </submittedName>
</protein>